<dbReference type="OrthoDB" id="10463055at2759"/>
<evidence type="ECO:0000313" key="3">
    <source>
        <dbReference type="Proteomes" id="UP000789572"/>
    </source>
</evidence>
<dbReference type="InterPro" id="IPR035940">
    <property type="entry name" value="CAP_sf"/>
</dbReference>
<evidence type="ECO:0000256" key="1">
    <source>
        <dbReference type="SAM" id="SignalP"/>
    </source>
</evidence>
<feature type="signal peptide" evidence="1">
    <location>
        <begin position="1"/>
        <end position="22"/>
    </location>
</feature>
<dbReference type="EMBL" id="CAJVPJ010002112">
    <property type="protein sequence ID" value="CAG8613246.1"/>
    <property type="molecule type" value="Genomic_DNA"/>
</dbReference>
<accession>A0A9N9GMU4</accession>
<gene>
    <name evidence="2" type="ORF">POCULU_LOCUS8053</name>
</gene>
<keyword evidence="3" id="KW-1185">Reference proteome</keyword>
<protein>
    <submittedName>
        <fullName evidence="2">56_t:CDS:1</fullName>
    </submittedName>
</protein>
<dbReference type="AlphaFoldDB" id="A0A9N9GMU4"/>
<sequence>MTTFKALIAILFTLLFVQFVTPIATRTSQTVADAVNAIRSQLGLSFVNDNPILDDYSYNYLYDWAQGTKTTLVEGDELIRELAAAGYSASWAGMTWSRGYTPAELVYSLYEDPDGYQVLSSNYLTDVGAEDFVASDGTEYIVAVFAQAAGSGNRKRATLDDIIGNAKFAAKSGDNRSIAKSWNSSSFNSTN</sequence>
<organism evidence="2 3">
    <name type="scientific">Paraglomus occultum</name>
    <dbReference type="NCBI Taxonomy" id="144539"/>
    <lineage>
        <taxon>Eukaryota</taxon>
        <taxon>Fungi</taxon>
        <taxon>Fungi incertae sedis</taxon>
        <taxon>Mucoromycota</taxon>
        <taxon>Glomeromycotina</taxon>
        <taxon>Glomeromycetes</taxon>
        <taxon>Paraglomerales</taxon>
        <taxon>Paraglomeraceae</taxon>
        <taxon>Paraglomus</taxon>
    </lineage>
</organism>
<name>A0A9N9GMU4_9GLOM</name>
<dbReference type="Gene3D" id="3.40.33.10">
    <property type="entry name" value="CAP"/>
    <property type="match status" value="1"/>
</dbReference>
<feature type="chain" id="PRO_5040121902" evidence="1">
    <location>
        <begin position="23"/>
        <end position="191"/>
    </location>
</feature>
<dbReference type="Proteomes" id="UP000789572">
    <property type="component" value="Unassembled WGS sequence"/>
</dbReference>
<proteinExistence type="predicted"/>
<comment type="caution">
    <text evidence="2">The sequence shown here is derived from an EMBL/GenBank/DDBJ whole genome shotgun (WGS) entry which is preliminary data.</text>
</comment>
<reference evidence="2" key="1">
    <citation type="submission" date="2021-06" db="EMBL/GenBank/DDBJ databases">
        <authorList>
            <person name="Kallberg Y."/>
            <person name="Tangrot J."/>
            <person name="Rosling A."/>
        </authorList>
    </citation>
    <scope>NUCLEOTIDE SEQUENCE</scope>
    <source>
        <strain evidence="2">IA702</strain>
    </source>
</reference>
<evidence type="ECO:0000313" key="2">
    <source>
        <dbReference type="EMBL" id="CAG8613246.1"/>
    </source>
</evidence>
<keyword evidence="1" id="KW-0732">Signal</keyword>